<reference evidence="2 3" key="1">
    <citation type="submission" date="2016-10" db="EMBL/GenBank/DDBJ databases">
        <authorList>
            <person name="de Groot N.N."/>
        </authorList>
    </citation>
    <scope>NUCLEOTIDE SEQUENCE [LARGE SCALE GENOMIC DNA]</scope>
    <source>
        <strain evidence="2 3">DSM 6059</strain>
    </source>
</reference>
<feature type="domain" description="Amidohydrolase-related" evidence="1">
    <location>
        <begin position="81"/>
        <end position="430"/>
    </location>
</feature>
<name>A0A1I1K8M0_9GAMM</name>
<sequence length="443" mass="48567">MLVKIGLLMIFFITFLFSSFSTAQSLWLRDFNLIDGTGAPVIKIDQMSIVDGVITEIALKSSEMPTVNGREHQVIELNGAYVMPGLIDTHVHVAHYPDTMKMAKHILTQAIHGGVTSVRDMGGDARVLAEINREIQSGSFIGPTLVYSATMAGPQLFESPLVSSFSVGYNVGAAPWTQLITKNQRIDLAVARAKGSGIHGLKLYADLDFPLLKKIVNEANDQGLLTWAHSTVFPASPEELVNAGVNSLSHAPYLVWQAQDEVSANYADRISGAWDETPANHPKIINLFKKMKENRVSLDPTLYIFKNMANFSPKLKADWTKKAYAWSKLVTKVAHQQGVLITTGTDWFAPSDNEILPHTHDELSLLVKEIGLSPMEAIIAGTKNGAEALGLLGERGTLEINKAADLLILNENPLDNINNTRDIRLIVKNGLLIEPQAEKQITD</sequence>
<dbReference type="RefSeq" id="WP_091983275.1">
    <property type="nucleotide sequence ID" value="NZ_FOLO01000012.1"/>
</dbReference>
<dbReference type="OrthoDB" id="6190564at2"/>
<dbReference type="PANTHER" id="PTHR43135">
    <property type="entry name" value="ALPHA-D-RIBOSE 1-METHYLPHOSPHONATE 5-TRIPHOSPHATE DIPHOSPHATASE"/>
    <property type="match status" value="1"/>
</dbReference>
<dbReference type="SUPFAM" id="SSF51556">
    <property type="entry name" value="Metallo-dependent hydrolases"/>
    <property type="match status" value="1"/>
</dbReference>
<dbReference type="Pfam" id="PF01979">
    <property type="entry name" value="Amidohydro_1"/>
    <property type="match status" value="1"/>
</dbReference>
<dbReference type="InterPro" id="IPR051781">
    <property type="entry name" value="Metallo-dep_Hydrolase"/>
</dbReference>
<accession>A0A1I1K8M0</accession>
<dbReference type="AlphaFoldDB" id="A0A1I1K8M0"/>
<keyword evidence="3" id="KW-1185">Reference proteome</keyword>
<dbReference type="Gene3D" id="1.20.58.520">
    <property type="entry name" value="Amidohydrolase"/>
    <property type="match status" value="1"/>
</dbReference>
<dbReference type="InterPro" id="IPR032466">
    <property type="entry name" value="Metal_Hydrolase"/>
</dbReference>
<dbReference type="STRING" id="1123010.SAMN02745724_01990"/>
<dbReference type="SUPFAM" id="SSF51338">
    <property type="entry name" value="Composite domain of metallo-dependent hydrolases"/>
    <property type="match status" value="1"/>
</dbReference>
<organism evidence="2 3">
    <name type="scientific">Pseudoalteromonas denitrificans DSM 6059</name>
    <dbReference type="NCBI Taxonomy" id="1123010"/>
    <lineage>
        <taxon>Bacteria</taxon>
        <taxon>Pseudomonadati</taxon>
        <taxon>Pseudomonadota</taxon>
        <taxon>Gammaproteobacteria</taxon>
        <taxon>Alteromonadales</taxon>
        <taxon>Pseudoalteromonadaceae</taxon>
        <taxon>Pseudoalteromonas</taxon>
    </lineage>
</organism>
<dbReference type="GO" id="GO:0016810">
    <property type="term" value="F:hydrolase activity, acting on carbon-nitrogen (but not peptide) bonds"/>
    <property type="evidence" value="ECO:0007669"/>
    <property type="project" value="InterPro"/>
</dbReference>
<dbReference type="Gene3D" id="3.40.50.10910">
    <property type="entry name" value="Amidohydrolase"/>
    <property type="match status" value="1"/>
</dbReference>
<protein>
    <submittedName>
        <fullName evidence="2">Imidazolonepropionase</fullName>
    </submittedName>
</protein>
<gene>
    <name evidence="2" type="ORF">SAMN02745724_01990</name>
</gene>
<evidence type="ECO:0000313" key="2">
    <source>
        <dbReference type="EMBL" id="SFC57214.1"/>
    </source>
</evidence>
<dbReference type="EMBL" id="FOLO01000012">
    <property type="protein sequence ID" value="SFC57214.1"/>
    <property type="molecule type" value="Genomic_DNA"/>
</dbReference>
<dbReference type="InterPro" id="IPR011059">
    <property type="entry name" value="Metal-dep_hydrolase_composite"/>
</dbReference>
<dbReference type="InterPro" id="IPR006680">
    <property type="entry name" value="Amidohydro-rel"/>
</dbReference>
<dbReference type="PANTHER" id="PTHR43135:SF3">
    <property type="entry name" value="ALPHA-D-RIBOSE 1-METHYLPHOSPHONATE 5-TRIPHOSPHATE DIPHOSPHATASE"/>
    <property type="match status" value="1"/>
</dbReference>
<proteinExistence type="predicted"/>
<dbReference type="Proteomes" id="UP000198862">
    <property type="component" value="Unassembled WGS sequence"/>
</dbReference>
<dbReference type="Gene3D" id="2.30.40.10">
    <property type="entry name" value="Urease, subunit C, domain 1"/>
    <property type="match status" value="1"/>
</dbReference>
<dbReference type="Gene3D" id="3.30.110.90">
    <property type="entry name" value="Amidohydrolase"/>
    <property type="match status" value="1"/>
</dbReference>
<evidence type="ECO:0000259" key="1">
    <source>
        <dbReference type="Pfam" id="PF01979"/>
    </source>
</evidence>
<evidence type="ECO:0000313" key="3">
    <source>
        <dbReference type="Proteomes" id="UP000198862"/>
    </source>
</evidence>